<gene>
    <name evidence="1" type="ORF">C6Y40_02385</name>
</gene>
<sequence length="341" mass="39422">MLDKFIARLKAQYWFYFVREKLIFHEINDIKTCLDELKLNANSGGGYKKSLSRIVKLEKLTEEPLTENIYSYQAMSDRLLNLNGGQDFGYEFSEYISHFKCGLRPLPDTLKKRIDRLIPGSKLAHDQGPQNLFSVLEAYSLPSAVWIINQSLLDAIESHGDEQHPEFKEIQRLLNEYMMSSIFSGVFSLLENQRRVFNILFPENKWDSCTAYVRPSSANLHALDTDKLLHSNILPIHIAAPIAVGFAFIRAKYLGEEHFLARVCFEDQFLKILNVKYMMKEDLWLCSNGEATRQRGEKYEKDSKFDGPKIRQAFQSAKLRTTPLLFSFPQSMHSSDEQPQS</sequence>
<name>A0A2S9VFH3_9ALTE</name>
<dbReference type="RefSeq" id="WP_105933168.1">
    <property type="nucleotide sequence ID" value="NZ_PVNP01000014.1"/>
</dbReference>
<evidence type="ECO:0000313" key="1">
    <source>
        <dbReference type="EMBL" id="PRO75184.1"/>
    </source>
</evidence>
<dbReference type="AlphaFoldDB" id="A0A2S9VFH3"/>
<reference evidence="2" key="1">
    <citation type="journal article" date="2020" name="Int. J. Syst. Evol. Microbiol.">
        <title>Alteromonas alba sp. nov., a marine bacterium isolated from the seawater of the West Pacific Ocean.</title>
        <authorList>
            <person name="Sun C."/>
            <person name="Wu Y.-H."/>
            <person name="Xamxidin M."/>
            <person name="Cheng H."/>
            <person name="Xu X.-W."/>
        </authorList>
    </citation>
    <scope>NUCLEOTIDE SEQUENCE [LARGE SCALE GENOMIC DNA]</scope>
    <source>
        <strain evidence="2">190</strain>
    </source>
</reference>
<protein>
    <submittedName>
        <fullName evidence="1">Uncharacterized protein</fullName>
    </submittedName>
</protein>
<dbReference type="EMBL" id="PVNP01000014">
    <property type="protein sequence ID" value="PRO75184.1"/>
    <property type="molecule type" value="Genomic_DNA"/>
</dbReference>
<comment type="caution">
    <text evidence="1">The sequence shown here is derived from an EMBL/GenBank/DDBJ whole genome shotgun (WGS) entry which is preliminary data.</text>
</comment>
<proteinExistence type="predicted"/>
<keyword evidence="2" id="KW-1185">Reference proteome</keyword>
<dbReference type="Proteomes" id="UP000238949">
    <property type="component" value="Unassembled WGS sequence"/>
</dbReference>
<organism evidence="1 2">
    <name type="scientific">Alteromonas alba</name>
    <dbReference type="NCBI Taxonomy" id="2079529"/>
    <lineage>
        <taxon>Bacteria</taxon>
        <taxon>Pseudomonadati</taxon>
        <taxon>Pseudomonadota</taxon>
        <taxon>Gammaproteobacteria</taxon>
        <taxon>Alteromonadales</taxon>
        <taxon>Alteromonadaceae</taxon>
        <taxon>Alteromonas/Salinimonas group</taxon>
        <taxon>Alteromonas</taxon>
    </lineage>
</organism>
<dbReference type="OrthoDB" id="9930258at2"/>
<evidence type="ECO:0000313" key="2">
    <source>
        <dbReference type="Proteomes" id="UP000238949"/>
    </source>
</evidence>
<accession>A0A2S9VFH3</accession>